<dbReference type="PROSITE" id="PS50011">
    <property type="entry name" value="PROTEIN_KINASE_DOM"/>
    <property type="match status" value="1"/>
</dbReference>
<evidence type="ECO:0000259" key="3">
    <source>
        <dbReference type="PROSITE" id="PS50011"/>
    </source>
</evidence>
<dbReference type="PROSITE" id="PS00108">
    <property type="entry name" value="PROTEIN_KINASE_ST"/>
    <property type="match status" value="1"/>
</dbReference>
<feature type="coiled-coil region" evidence="1">
    <location>
        <begin position="413"/>
        <end position="454"/>
    </location>
</feature>
<evidence type="ECO:0000313" key="4">
    <source>
        <dbReference type="EMBL" id="ORY94608.1"/>
    </source>
</evidence>
<feature type="compositionally biased region" description="Low complexity" evidence="2">
    <location>
        <begin position="1"/>
        <end position="11"/>
    </location>
</feature>
<dbReference type="SUPFAM" id="SSF56112">
    <property type="entry name" value="Protein kinase-like (PK-like)"/>
    <property type="match status" value="1"/>
</dbReference>
<dbReference type="GO" id="GO:0004672">
    <property type="term" value="F:protein kinase activity"/>
    <property type="evidence" value="ECO:0007669"/>
    <property type="project" value="InterPro"/>
</dbReference>
<dbReference type="Gene3D" id="3.10.20.90">
    <property type="entry name" value="Phosphatidylinositol 3-kinase Catalytic Subunit, Chain A, domain 1"/>
    <property type="match status" value="1"/>
</dbReference>
<dbReference type="GO" id="GO:0005524">
    <property type="term" value="F:ATP binding"/>
    <property type="evidence" value="ECO:0007669"/>
    <property type="project" value="InterPro"/>
</dbReference>
<feature type="region of interest" description="Disordered" evidence="2">
    <location>
        <begin position="1"/>
        <end position="22"/>
    </location>
</feature>
<dbReference type="AlphaFoldDB" id="A0A1X2H7X4"/>
<dbReference type="Gene3D" id="3.30.200.20">
    <property type="entry name" value="Phosphorylase Kinase, domain 1"/>
    <property type="match status" value="1"/>
</dbReference>
<dbReference type="PANTHER" id="PTHR13902">
    <property type="entry name" value="SERINE/THREONINE-PROTEIN KINASE WNK WITH NO LYSINE -RELATED"/>
    <property type="match status" value="1"/>
</dbReference>
<sequence>MIQQQQQQQQQAEQHVGSPPPASCYANGNELIDCSNNQVAERVVELSPNTRYGRLNTLLGKGAFKVVHKAIDREEGYEVAWNVLQVKNKNSKDISHEIEILKSVRHPNIIAFHDAWMGQNKTEFVFVTELMTSGTLREYIRKLSTPNPKIVKRWSRQILKGLAYLHDRNPPIIHRDIKCDNIFINGAHNEIKIGDMGTAETMWLGNKKYTLIGTPEFMAPEMYEERGYSEKVDIYAFGMCLLEMVTGEYPYNECSNPAQVFKKVSQHIRPESLQQVTNQQVLDIINNCLSEDENERLSAQELLECSFLAVEPDVQLLATDASHKLLTLQVVFKGSDKVSVKFEFNVEKDTAEEVVAEMIEEQVLPDRYQHWITNELNRILRDLSKEEAEEQGNGEAGANGSAVWRRDDPRAELDKIRQELAHMSERAREAERRRDMLEAQAVLSEHRAREVEQELDKYREPDESHAALLGHVLAAYSDDTSIDDFVRAAAAATNRGEEKACEWAAKLKDQDIMTVGDLRGLLDEDWSGIGLTVFALRALKNMLRQKQDGAPIVLAPSANDDL</sequence>
<dbReference type="InterPro" id="IPR000719">
    <property type="entry name" value="Prot_kinase_dom"/>
</dbReference>
<gene>
    <name evidence="4" type="ORF">BCR43DRAFT_442359</name>
</gene>
<dbReference type="OMA" id="FEFNVEK"/>
<dbReference type="FunFam" id="1.10.510.10:FF:001565">
    <property type="entry name" value="WNK protein kinase"/>
    <property type="match status" value="1"/>
</dbReference>
<proteinExistence type="predicted"/>
<name>A0A1X2H7X4_SYNRA</name>
<dbReference type="STRING" id="13706.A0A1X2H7X4"/>
<dbReference type="SMART" id="SM00220">
    <property type="entry name" value="S_TKc"/>
    <property type="match status" value="1"/>
</dbReference>
<keyword evidence="1" id="KW-0175">Coiled coil</keyword>
<dbReference type="Pfam" id="PF00069">
    <property type="entry name" value="Pkinase"/>
    <property type="match status" value="1"/>
</dbReference>
<dbReference type="EMBL" id="MCGN01000007">
    <property type="protein sequence ID" value="ORY94608.1"/>
    <property type="molecule type" value="Genomic_DNA"/>
</dbReference>
<keyword evidence="4" id="KW-0808">Transferase</keyword>
<dbReference type="Gene3D" id="1.10.510.10">
    <property type="entry name" value="Transferase(Phosphotransferase) domain 1"/>
    <property type="match status" value="1"/>
</dbReference>
<dbReference type="InterPro" id="IPR050588">
    <property type="entry name" value="WNK_Ser-Thr_kinase"/>
</dbReference>
<dbReference type="InParanoid" id="A0A1X2H7X4"/>
<reference evidence="4 5" key="1">
    <citation type="submission" date="2016-07" db="EMBL/GenBank/DDBJ databases">
        <title>Pervasive Adenine N6-methylation of Active Genes in Fungi.</title>
        <authorList>
            <consortium name="DOE Joint Genome Institute"/>
            <person name="Mondo S.J."/>
            <person name="Dannebaum R.O."/>
            <person name="Kuo R.C."/>
            <person name="Labutti K."/>
            <person name="Haridas S."/>
            <person name="Kuo A."/>
            <person name="Salamov A."/>
            <person name="Ahrendt S.R."/>
            <person name="Lipzen A."/>
            <person name="Sullivan W."/>
            <person name="Andreopoulos W.B."/>
            <person name="Clum A."/>
            <person name="Lindquist E."/>
            <person name="Daum C."/>
            <person name="Ramamoorthy G.K."/>
            <person name="Gryganskyi A."/>
            <person name="Culley D."/>
            <person name="Magnuson J.K."/>
            <person name="James T.Y."/>
            <person name="O'Malley M.A."/>
            <person name="Stajich J.E."/>
            <person name="Spatafora J.W."/>
            <person name="Visel A."/>
            <person name="Grigoriev I.V."/>
        </authorList>
    </citation>
    <scope>NUCLEOTIDE SEQUENCE [LARGE SCALE GENOMIC DNA]</scope>
    <source>
        <strain evidence="4 5">NRRL 2496</strain>
    </source>
</reference>
<accession>A0A1X2H7X4</accession>
<feature type="region of interest" description="Disordered" evidence="2">
    <location>
        <begin position="387"/>
        <end position="407"/>
    </location>
</feature>
<dbReference type="OrthoDB" id="4062651at2759"/>
<feature type="compositionally biased region" description="Low complexity" evidence="2">
    <location>
        <begin position="393"/>
        <end position="402"/>
    </location>
</feature>
<dbReference type="InterPro" id="IPR011009">
    <property type="entry name" value="Kinase-like_dom_sf"/>
</dbReference>
<dbReference type="InterPro" id="IPR008271">
    <property type="entry name" value="Ser/Thr_kinase_AS"/>
</dbReference>
<evidence type="ECO:0000313" key="5">
    <source>
        <dbReference type="Proteomes" id="UP000242180"/>
    </source>
</evidence>
<keyword evidence="4" id="KW-0418">Kinase</keyword>
<evidence type="ECO:0000256" key="2">
    <source>
        <dbReference type="SAM" id="MobiDB-lite"/>
    </source>
</evidence>
<organism evidence="4 5">
    <name type="scientific">Syncephalastrum racemosum</name>
    <name type="common">Filamentous fungus</name>
    <dbReference type="NCBI Taxonomy" id="13706"/>
    <lineage>
        <taxon>Eukaryota</taxon>
        <taxon>Fungi</taxon>
        <taxon>Fungi incertae sedis</taxon>
        <taxon>Mucoromycota</taxon>
        <taxon>Mucoromycotina</taxon>
        <taxon>Mucoromycetes</taxon>
        <taxon>Mucorales</taxon>
        <taxon>Syncephalastraceae</taxon>
        <taxon>Syncephalastrum</taxon>
    </lineage>
</organism>
<evidence type="ECO:0000256" key="1">
    <source>
        <dbReference type="SAM" id="Coils"/>
    </source>
</evidence>
<feature type="domain" description="Protein kinase" evidence="3">
    <location>
        <begin position="53"/>
        <end position="308"/>
    </location>
</feature>
<dbReference type="Proteomes" id="UP000242180">
    <property type="component" value="Unassembled WGS sequence"/>
</dbReference>
<comment type="caution">
    <text evidence="4">The sequence shown here is derived from an EMBL/GenBank/DDBJ whole genome shotgun (WGS) entry which is preliminary data.</text>
</comment>
<keyword evidence="5" id="KW-1185">Reference proteome</keyword>
<dbReference type="CDD" id="cd13983">
    <property type="entry name" value="STKc_WNK"/>
    <property type="match status" value="1"/>
</dbReference>
<protein>
    <submittedName>
        <fullName evidence="4">Kinase-like domain-containing protein</fullName>
    </submittedName>
</protein>